<dbReference type="Gene3D" id="1.20.120.1630">
    <property type="match status" value="1"/>
</dbReference>
<feature type="transmembrane region" description="Helical" evidence="5">
    <location>
        <begin position="208"/>
        <end position="232"/>
    </location>
</feature>
<feature type="transmembrane region" description="Helical" evidence="5">
    <location>
        <begin position="114"/>
        <end position="135"/>
    </location>
</feature>
<evidence type="ECO:0000259" key="6">
    <source>
        <dbReference type="Pfam" id="PF02544"/>
    </source>
</evidence>
<accession>A0A5S9QW94</accession>
<feature type="transmembrane region" description="Helical" evidence="5">
    <location>
        <begin position="12"/>
        <end position="30"/>
    </location>
</feature>
<dbReference type="InterPro" id="IPR016636">
    <property type="entry name" value="3-oxo-5-alpha-steroid_4-DH"/>
</dbReference>
<evidence type="ECO:0000256" key="1">
    <source>
        <dbReference type="ARBA" id="ARBA00004141"/>
    </source>
</evidence>
<protein>
    <recommendedName>
        <fullName evidence="6">3-oxo-5-alpha-steroid 4-dehydrogenase C-terminal domain-containing protein</fullName>
    </recommendedName>
</protein>
<dbReference type="GO" id="GO:0008202">
    <property type="term" value="P:steroid metabolic process"/>
    <property type="evidence" value="ECO:0007669"/>
    <property type="project" value="InterPro"/>
</dbReference>
<evidence type="ECO:0000256" key="2">
    <source>
        <dbReference type="ARBA" id="ARBA00022692"/>
    </source>
</evidence>
<dbReference type="InterPro" id="IPR039357">
    <property type="entry name" value="SRD5A/TECR"/>
</dbReference>
<sequence length="261" mass="30006">MLGFNSESLHIITLGVFAFTAMMFVTLFFFDAPYGRQDGEETSKWWGPNIPVRPSWIILEGPVFFAFLLFFFDGSNWLHPIPLILFVLFEGHYFHRTFIYPFTLRSKPGAGFRLGILAFGVPLNAANGFINGWYLGEYADHLYQISWLWDPRFITGIILFIGGFILTKQSDRILINLRKPGETGYKIPYGGAYKLVSCPNYLGELIQWSGFAIACWSLPGLAFFCITLANLLPRAISNHRWYHDKFTDYPKERKALIPYLI</sequence>
<dbReference type="InterPro" id="IPR001104">
    <property type="entry name" value="3-oxo-5_a-steroid_4-DH_C"/>
</dbReference>
<name>A0A5S9QW94_9GAMM</name>
<reference evidence="7 8" key="1">
    <citation type="submission" date="2019-11" db="EMBL/GenBank/DDBJ databases">
        <authorList>
            <person name="Holert J."/>
        </authorList>
    </citation>
    <scope>NUCLEOTIDE SEQUENCE [LARGE SCALE GENOMIC DNA]</scope>
    <source>
        <strain evidence="7">SB11_3</strain>
    </source>
</reference>
<evidence type="ECO:0000313" key="7">
    <source>
        <dbReference type="EMBL" id="CAA0124313.1"/>
    </source>
</evidence>
<dbReference type="OrthoDB" id="4688552at2"/>
<dbReference type="FunFam" id="1.20.120.1630:FF:000014">
    <property type="entry name" value="Steroid 5-alpha reductase, putative"/>
    <property type="match status" value="1"/>
</dbReference>
<dbReference type="PROSITE" id="PS50244">
    <property type="entry name" value="S5A_REDUCTASE"/>
    <property type="match status" value="1"/>
</dbReference>
<dbReference type="PIRSF" id="PIRSF015596">
    <property type="entry name" value="5_alpha-SR2"/>
    <property type="match status" value="1"/>
</dbReference>
<dbReference type="PANTHER" id="PTHR10556">
    <property type="entry name" value="3-OXO-5-ALPHA-STEROID 4-DEHYDROGENASE"/>
    <property type="match status" value="1"/>
</dbReference>
<feature type="transmembrane region" description="Helical" evidence="5">
    <location>
        <begin position="50"/>
        <end position="71"/>
    </location>
</feature>
<evidence type="ECO:0000256" key="4">
    <source>
        <dbReference type="ARBA" id="ARBA00023136"/>
    </source>
</evidence>
<comment type="subcellular location">
    <subcellularLocation>
        <location evidence="1">Membrane</location>
        <topology evidence="1">Multi-pass membrane protein</topology>
    </subcellularLocation>
</comment>
<dbReference type="GO" id="GO:0016020">
    <property type="term" value="C:membrane"/>
    <property type="evidence" value="ECO:0007669"/>
    <property type="project" value="UniProtKB-SubCell"/>
</dbReference>
<dbReference type="GO" id="GO:0003865">
    <property type="term" value="F:3-oxo-5-alpha-steroid 4-dehydrogenase activity"/>
    <property type="evidence" value="ECO:0007669"/>
    <property type="project" value="InterPro"/>
</dbReference>
<keyword evidence="2 5" id="KW-0812">Transmembrane</keyword>
<dbReference type="Proteomes" id="UP000441399">
    <property type="component" value="Unassembled WGS sequence"/>
</dbReference>
<dbReference type="EMBL" id="CACSIO010000060">
    <property type="protein sequence ID" value="CAA0124313.1"/>
    <property type="molecule type" value="Genomic_DNA"/>
</dbReference>
<organism evidence="7 8">
    <name type="scientific">BD1-7 clade bacterium</name>
    <dbReference type="NCBI Taxonomy" id="2029982"/>
    <lineage>
        <taxon>Bacteria</taxon>
        <taxon>Pseudomonadati</taxon>
        <taxon>Pseudomonadota</taxon>
        <taxon>Gammaproteobacteria</taxon>
        <taxon>Cellvibrionales</taxon>
        <taxon>Spongiibacteraceae</taxon>
        <taxon>BD1-7 clade</taxon>
    </lineage>
</organism>
<dbReference type="AlphaFoldDB" id="A0A5S9QW94"/>
<gene>
    <name evidence="7" type="ORF">OPDIPICF_03060</name>
</gene>
<evidence type="ECO:0000256" key="5">
    <source>
        <dbReference type="SAM" id="Phobius"/>
    </source>
</evidence>
<keyword evidence="4 5" id="KW-0472">Membrane</keyword>
<feature type="transmembrane region" description="Helical" evidence="5">
    <location>
        <begin position="147"/>
        <end position="166"/>
    </location>
</feature>
<keyword evidence="3 5" id="KW-1133">Transmembrane helix</keyword>
<dbReference type="Pfam" id="PF02544">
    <property type="entry name" value="Steroid_dh"/>
    <property type="match status" value="1"/>
</dbReference>
<keyword evidence="8" id="KW-1185">Reference proteome</keyword>
<feature type="transmembrane region" description="Helical" evidence="5">
    <location>
        <begin position="77"/>
        <end position="94"/>
    </location>
</feature>
<evidence type="ECO:0000313" key="8">
    <source>
        <dbReference type="Proteomes" id="UP000441399"/>
    </source>
</evidence>
<evidence type="ECO:0000256" key="3">
    <source>
        <dbReference type="ARBA" id="ARBA00022989"/>
    </source>
</evidence>
<dbReference type="PANTHER" id="PTHR10556:SF35">
    <property type="entry name" value="3-OXO-5-ALPHA-STEROID 4-DEHYDROGENASE FAMILY PROTEIN"/>
    <property type="match status" value="1"/>
</dbReference>
<proteinExistence type="predicted"/>
<feature type="domain" description="3-oxo-5-alpha-steroid 4-dehydrogenase C-terminal" evidence="6">
    <location>
        <begin position="118"/>
        <end position="260"/>
    </location>
</feature>